<evidence type="ECO:0000256" key="4">
    <source>
        <dbReference type="SAM" id="Phobius"/>
    </source>
</evidence>
<evidence type="ECO:0000313" key="6">
    <source>
        <dbReference type="Proteomes" id="UP000321749"/>
    </source>
</evidence>
<keyword evidence="4" id="KW-1133">Transmembrane helix</keyword>
<gene>
    <name evidence="5" type="ORF">ABA31_08420</name>
</gene>
<dbReference type="EMBL" id="BJUU01000003">
    <property type="protein sequence ID" value="GEK79491.1"/>
    <property type="molecule type" value="Genomic_DNA"/>
</dbReference>
<dbReference type="AlphaFoldDB" id="A0AA87RAX2"/>
<keyword evidence="6" id="KW-1185">Reference proteome</keyword>
<organism evidence="5 6">
    <name type="scientific">Agrococcus baldri</name>
    <dbReference type="NCBI Taxonomy" id="153730"/>
    <lineage>
        <taxon>Bacteria</taxon>
        <taxon>Bacillati</taxon>
        <taxon>Actinomycetota</taxon>
        <taxon>Actinomycetes</taxon>
        <taxon>Micrococcales</taxon>
        <taxon>Microbacteriaceae</taxon>
        <taxon>Agrococcus</taxon>
    </lineage>
</organism>
<accession>A0AA87RAX2</accession>
<dbReference type="InterPro" id="IPR029044">
    <property type="entry name" value="Nucleotide-diphossugar_trans"/>
</dbReference>
<dbReference type="GO" id="GO:0016757">
    <property type="term" value="F:glycosyltransferase activity"/>
    <property type="evidence" value="ECO:0007669"/>
    <property type="project" value="UniProtKB-KW"/>
</dbReference>
<keyword evidence="4" id="KW-0472">Membrane</keyword>
<dbReference type="CDD" id="cd06423">
    <property type="entry name" value="CESA_like"/>
    <property type="match status" value="1"/>
</dbReference>
<keyword evidence="2" id="KW-0328">Glycosyltransferase</keyword>
<comment type="similarity">
    <text evidence="1">Belongs to the glycosyltransferase 2 family.</text>
</comment>
<sequence>MSWLHDAVVAVIQALIWPSAIYFVLSNTFMLVLVLMAGRHFSRYLRRRGHRGEEAMAASPLSPGVSVLVPAYNEAAVIRASVRSVLDLRYPDHEVIVINDGSSDDTVALLRDEYDLVPDLRDLPRRLPVRGAIRRIWRSQGGPVPLIVIDKDNSGRSDSINAGLDLASNDLVVMIDADSLLEPDALLSVSKPFADDPDRVVATGGVVRIVNNSRVIGGRIVEIRMPKQIITRIQVVEYLRAFLLGRTAWSDLGALVLISGAFGMFRRDVLLELGGLDPDSIGEDFELVMRIQRWIRDGDRDARVAYVPEPVSWTEAPSTLKVLARQRRRWHRGLWEVLWKYRGMLFRPKYGRIGSVALPYYWLFELFAPLFELVGIVILLLGFLTGALDNTLALFLILVSYGYGTLVTLAAVVVEEASFHRYERWRDLGSTLWAIVAENLGYRQLTAVWRIQGWWAALTGRQQVWGEMTRTGFVGTTTDASGRPGQAEGRD</sequence>
<evidence type="ECO:0000256" key="2">
    <source>
        <dbReference type="ARBA" id="ARBA00022676"/>
    </source>
</evidence>
<feature type="transmembrane region" description="Helical" evidence="4">
    <location>
        <begin position="20"/>
        <end position="38"/>
    </location>
</feature>
<dbReference type="Gene3D" id="3.90.550.10">
    <property type="entry name" value="Spore Coat Polysaccharide Biosynthesis Protein SpsA, Chain A"/>
    <property type="match status" value="1"/>
</dbReference>
<dbReference type="RefSeq" id="WP_146792912.1">
    <property type="nucleotide sequence ID" value="NZ_BJUU01000003.1"/>
</dbReference>
<reference evidence="5 6" key="1">
    <citation type="submission" date="2019-07" db="EMBL/GenBank/DDBJ databases">
        <title>Whole genome shotgun sequence of Agrococcus baldri NBRC 103055.</title>
        <authorList>
            <person name="Hosoyama A."/>
            <person name="Uohara A."/>
            <person name="Ohji S."/>
            <person name="Ichikawa N."/>
        </authorList>
    </citation>
    <scope>NUCLEOTIDE SEQUENCE [LARGE SCALE GENOMIC DNA]</scope>
    <source>
        <strain evidence="5 6">NBRC 103055</strain>
    </source>
</reference>
<keyword evidence="3 5" id="KW-0808">Transferase</keyword>
<dbReference type="PANTHER" id="PTHR43630">
    <property type="entry name" value="POLY-BETA-1,6-N-ACETYL-D-GLUCOSAMINE SYNTHASE"/>
    <property type="match status" value="1"/>
</dbReference>
<dbReference type="PANTHER" id="PTHR43630:SF1">
    <property type="entry name" value="POLY-BETA-1,6-N-ACETYL-D-GLUCOSAMINE SYNTHASE"/>
    <property type="match status" value="1"/>
</dbReference>
<dbReference type="Pfam" id="PF13641">
    <property type="entry name" value="Glyco_tranf_2_3"/>
    <property type="match status" value="1"/>
</dbReference>
<name>A0AA87RAX2_9MICO</name>
<keyword evidence="4" id="KW-0812">Transmembrane</keyword>
<dbReference type="Proteomes" id="UP000321749">
    <property type="component" value="Unassembled WGS sequence"/>
</dbReference>
<protein>
    <submittedName>
        <fullName evidence="5">Glycosyl transferase family 2</fullName>
    </submittedName>
</protein>
<comment type="caution">
    <text evidence="5">The sequence shown here is derived from an EMBL/GenBank/DDBJ whole genome shotgun (WGS) entry which is preliminary data.</text>
</comment>
<evidence type="ECO:0000256" key="3">
    <source>
        <dbReference type="ARBA" id="ARBA00022679"/>
    </source>
</evidence>
<dbReference type="SUPFAM" id="SSF53448">
    <property type="entry name" value="Nucleotide-diphospho-sugar transferases"/>
    <property type="match status" value="1"/>
</dbReference>
<evidence type="ECO:0000313" key="5">
    <source>
        <dbReference type="EMBL" id="GEK79491.1"/>
    </source>
</evidence>
<evidence type="ECO:0000256" key="1">
    <source>
        <dbReference type="ARBA" id="ARBA00006739"/>
    </source>
</evidence>
<feature type="transmembrane region" description="Helical" evidence="4">
    <location>
        <begin position="392"/>
        <end position="414"/>
    </location>
</feature>
<feature type="transmembrane region" description="Helical" evidence="4">
    <location>
        <begin position="360"/>
        <end position="386"/>
    </location>
</feature>
<proteinExistence type="inferred from homology"/>